<feature type="signal peptide" evidence="2">
    <location>
        <begin position="1"/>
        <end position="20"/>
    </location>
</feature>
<dbReference type="RefSeq" id="XP_026103974.1">
    <property type="nucleotide sequence ID" value="XM_026248189.1"/>
</dbReference>
<evidence type="ECO:0000256" key="1">
    <source>
        <dbReference type="ARBA" id="ARBA00023157"/>
    </source>
</evidence>
<dbReference type="PANTHER" id="PTHR45784">
    <property type="entry name" value="C-TYPE LECTIN DOMAIN FAMILY 20 MEMBER A-RELATED"/>
    <property type="match status" value="1"/>
</dbReference>
<protein>
    <submittedName>
        <fullName evidence="5">C-type mannose receptor 2-like</fullName>
    </submittedName>
</protein>
<dbReference type="InterPro" id="IPR016186">
    <property type="entry name" value="C-type_lectin-like/link_sf"/>
</dbReference>
<dbReference type="PROSITE" id="PS50041">
    <property type="entry name" value="C_TYPE_LECTIN_2"/>
    <property type="match status" value="3"/>
</dbReference>
<proteinExistence type="predicted"/>
<feature type="chain" id="PRO_5027759579" evidence="2">
    <location>
        <begin position="21"/>
        <end position="342"/>
    </location>
</feature>
<evidence type="ECO:0000313" key="5">
    <source>
        <dbReference type="RefSeq" id="XP_026103974.1"/>
    </source>
</evidence>
<dbReference type="Pfam" id="PF00059">
    <property type="entry name" value="Lectin_C"/>
    <property type="match status" value="3"/>
</dbReference>
<feature type="domain" description="C-type lectin" evidence="3">
    <location>
        <begin position="106"/>
        <end position="219"/>
    </location>
</feature>
<dbReference type="SMART" id="SM00034">
    <property type="entry name" value="CLECT"/>
    <property type="match status" value="3"/>
</dbReference>
<keyword evidence="1" id="KW-1015">Disulfide bond</keyword>
<evidence type="ECO:0000259" key="3">
    <source>
        <dbReference type="PROSITE" id="PS50041"/>
    </source>
</evidence>
<sequence>MDGSLFVLLLLSGLFWSSSGLSRPYFYINKAMSWPEAQSYCRERFTDLATADSMDDVNRLVNIVDAGYSGSVWIGLKRGTQTRWVWSDGENNTSQYYNWDSRQPDAQGDCNTAYLIKTAKNWTDAQSYCRQHYTDLPTIRNSAENDQLKKILLSGYYIWIGLFLDSWEWSDKWSRVFRHWAADQPFLNPGSGDCIAMSRNNSGRWAQYSCDLKQIFICHGGDSFGLSRPYFYINKAMSWPKAQSYCRERFTDLATADSMDDVNRLVNIVDAGYSGSVWIGLKRGTQTRWVWSDGDNNTSLYYNWDSGQPDREGDCTASYSGAWHDARCDLLLYFTCYMGEFL</sequence>
<evidence type="ECO:0000313" key="4">
    <source>
        <dbReference type="Proteomes" id="UP000515129"/>
    </source>
</evidence>
<dbReference type="KEGG" id="caua:113075470"/>
<gene>
    <name evidence="5" type="primary">LOC113075470</name>
</gene>
<dbReference type="Proteomes" id="UP000515129">
    <property type="component" value="Unplaced"/>
</dbReference>
<dbReference type="GeneID" id="113075470"/>
<reference evidence="5" key="1">
    <citation type="submission" date="2025-08" db="UniProtKB">
        <authorList>
            <consortium name="RefSeq"/>
        </authorList>
    </citation>
    <scope>IDENTIFICATION</scope>
    <source>
        <strain evidence="5">Wakin</strain>
        <tissue evidence="5">Muscle</tissue>
    </source>
</reference>
<feature type="domain" description="C-type lectin" evidence="3">
    <location>
        <begin position="230"/>
        <end position="337"/>
    </location>
</feature>
<dbReference type="InterPro" id="IPR016187">
    <property type="entry name" value="CTDL_fold"/>
</dbReference>
<accession>A0A6P6N6S9</accession>
<evidence type="ECO:0000256" key="2">
    <source>
        <dbReference type="SAM" id="SignalP"/>
    </source>
</evidence>
<dbReference type="Gene3D" id="3.10.100.10">
    <property type="entry name" value="Mannose-Binding Protein A, subunit A"/>
    <property type="match status" value="3"/>
</dbReference>
<dbReference type="PROSITE" id="PS00615">
    <property type="entry name" value="C_TYPE_LECTIN_1"/>
    <property type="match status" value="1"/>
</dbReference>
<keyword evidence="2" id="KW-0732">Signal</keyword>
<dbReference type="AlphaFoldDB" id="A0A6P6N6S9"/>
<dbReference type="SUPFAM" id="SSF56436">
    <property type="entry name" value="C-type lectin-like"/>
    <property type="match status" value="3"/>
</dbReference>
<name>A0A6P6N6S9_CARAU</name>
<dbReference type="OrthoDB" id="6369810at2759"/>
<dbReference type="InterPro" id="IPR018378">
    <property type="entry name" value="C-type_lectin_CS"/>
</dbReference>
<organism evidence="4 5">
    <name type="scientific">Carassius auratus</name>
    <name type="common">Goldfish</name>
    <dbReference type="NCBI Taxonomy" id="7957"/>
    <lineage>
        <taxon>Eukaryota</taxon>
        <taxon>Metazoa</taxon>
        <taxon>Chordata</taxon>
        <taxon>Craniata</taxon>
        <taxon>Vertebrata</taxon>
        <taxon>Euteleostomi</taxon>
        <taxon>Actinopterygii</taxon>
        <taxon>Neopterygii</taxon>
        <taxon>Teleostei</taxon>
        <taxon>Ostariophysi</taxon>
        <taxon>Cypriniformes</taxon>
        <taxon>Cyprinidae</taxon>
        <taxon>Cyprininae</taxon>
        <taxon>Carassius</taxon>
    </lineage>
</organism>
<keyword evidence="4" id="KW-1185">Reference proteome</keyword>
<dbReference type="PANTHER" id="PTHR45784:SF3">
    <property type="entry name" value="C-TYPE LECTIN DOMAIN FAMILY 4 MEMBER K-LIKE-RELATED"/>
    <property type="match status" value="1"/>
</dbReference>
<feature type="domain" description="C-type lectin" evidence="3">
    <location>
        <begin position="25"/>
        <end position="110"/>
    </location>
</feature>
<dbReference type="InterPro" id="IPR001304">
    <property type="entry name" value="C-type_lectin-like"/>
</dbReference>